<accession>A0A2U0UNU9</accession>
<proteinExistence type="predicted"/>
<evidence type="ECO:0000313" key="2">
    <source>
        <dbReference type="EMBL" id="PVX59314.1"/>
    </source>
</evidence>
<dbReference type="Proteomes" id="UP000245870">
    <property type="component" value="Unassembled WGS sequence"/>
</dbReference>
<keyword evidence="3" id="KW-1185">Reference proteome</keyword>
<protein>
    <submittedName>
        <fullName evidence="2">Uncharacterized protein</fullName>
    </submittedName>
</protein>
<evidence type="ECO:0000313" key="3">
    <source>
        <dbReference type="Proteomes" id="UP000245870"/>
    </source>
</evidence>
<keyword evidence="1" id="KW-0472">Membrane</keyword>
<name>A0A2U0UNU9_9BACT</name>
<dbReference type="EMBL" id="QENY01000001">
    <property type="protein sequence ID" value="PVX59314.1"/>
    <property type="molecule type" value="Genomic_DNA"/>
</dbReference>
<sequence length="95" mass="11193">MTSDFFCIFRKIHYLCTMKPKIHIDWKKGLIFLLISAGLIYITKSILISLGIVLLLFVIDGLLANWEYRKKTKKIFDELRKQKNEKGDDDKTAER</sequence>
<keyword evidence="1" id="KW-1133">Transmembrane helix</keyword>
<dbReference type="AlphaFoldDB" id="A0A2U0UNU9"/>
<reference evidence="2 3" key="1">
    <citation type="submission" date="2018-05" db="EMBL/GenBank/DDBJ databases">
        <title>Genomic Encyclopedia of Type Strains, Phase IV (KMG-IV): sequencing the most valuable type-strain genomes for metagenomic binning, comparative biology and taxonomic classification.</title>
        <authorList>
            <person name="Goeker M."/>
        </authorList>
    </citation>
    <scope>NUCLEOTIDE SEQUENCE [LARGE SCALE GENOMIC DNA]</scope>
    <source>
        <strain evidence="2 3">DSM 100333</strain>
    </source>
</reference>
<feature type="transmembrane region" description="Helical" evidence="1">
    <location>
        <begin position="30"/>
        <end position="63"/>
    </location>
</feature>
<keyword evidence="1" id="KW-0812">Transmembrane</keyword>
<organism evidence="2 3">
    <name type="scientific">Hallella colorans</name>
    <dbReference type="NCBI Taxonomy" id="1703337"/>
    <lineage>
        <taxon>Bacteria</taxon>
        <taxon>Pseudomonadati</taxon>
        <taxon>Bacteroidota</taxon>
        <taxon>Bacteroidia</taxon>
        <taxon>Bacteroidales</taxon>
        <taxon>Prevotellaceae</taxon>
        <taxon>Hallella</taxon>
    </lineage>
</organism>
<gene>
    <name evidence="2" type="ORF">C7379_10182</name>
</gene>
<comment type="caution">
    <text evidence="2">The sequence shown here is derived from an EMBL/GenBank/DDBJ whole genome shotgun (WGS) entry which is preliminary data.</text>
</comment>
<evidence type="ECO:0000256" key="1">
    <source>
        <dbReference type="SAM" id="Phobius"/>
    </source>
</evidence>